<organism evidence="2 3">
    <name type="scientific">Caballeronia glathei</name>
    <dbReference type="NCBI Taxonomy" id="60547"/>
    <lineage>
        <taxon>Bacteria</taxon>
        <taxon>Pseudomonadati</taxon>
        <taxon>Pseudomonadota</taxon>
        <taxon>Betaproteobacteria</taxon>
        <taxon>Burkholderiales</taxon>
        <taxon>Burkholderiaceae</taxon>
        <taxon>Caballeronia</taxon>
    </lineage>
</organism>
<keyword evidence="1" id="KW-0732">Signal</keyword>
<sequence>MFSTKSALFGALVLAGVAVHAQEKHLTLDDIDSLARQKIVDSMRRTDGAAAPSGVGLNAPLAPPSVAAAAVPDEKKGARKPAAPTKRVTPVSFVGAYSDASGSYVLYDYQGSTYTARQGSKLLNGWTINGFNGFVVALSDGKRKWTETIATADSLAAPDSPGVQAITDLGGPLPPGGFAATAPTYVPFGK</sequence>
<dbReference type="Proteomes" id="UP000027466">
    <property type="component" value="Unassembled WGS sequence"/>
</dbReference>
<feature type="chain" id="PRO_5001667628" evidence="1">
    <location>
        <begin position="22"/>
        <end position="190"/>
    </location>
</feature>
<evidence type="ECO:0000313" key="3">
    <source>
        <dbReference type="Proteomes" id="UP000027466"/>
    </source>
</evidence>
<dbReference type="RefSeq" id="WP_051672696.1">
    <property type="nucleotide sequence ID" value="NZ_CADFFX010000025.1"/>
</dbReference>
<dbReference type="AlphaFoldDB" id="A0A069PJP1"/>
<keyword evidence="3" id="KW-1185">Reference proteome</keyword>
<feature type="signal peptide" evidence="1">
    <location>
        <begin position="1"/>
        <end position="21"/>
    </location>
</feature>
<dbReference type="EMBL" id="JFHC01000035">
    <property type="protein sequence ID" value="KDR40805.1"/>
    <property type="molecule type" value="Genomic_DNA"/>
</dbReference>
<evidence type="ECO:0000256" key="1">
    <source>
        <dbReference type="SAM" id="SignalP"/>
    </source>
</evidence>
<reference evidence="2 3" key="1">
    <citation type="submission" date="2014-03" db="EMBL/GenBank/DDBJ databases">
        <title>Draft Genome Sequences of Four Burkholderia Strains.</title>
        <authorList>
            <person name="Liu X.Y."/>
            <person name="Li C.X."/>
            <person name="Xu J.H."/>
        </authorList>
    </citation>
    <scope>NUCLEOTIDE SEQUENCE [LARGE SCALE GENOMIC DNA]</scope>
    <source>
        <strain evidence="2 3">DSM 50014</strain>
    </source>
</reference>
<gene>
    <name evidence="2" type="ORF">BG61_22715</name>
</gene>
<proteinExistence type="predicted"/>
<name>A0A069PJP1_9BURK</name>
<protein>
    <submittedName>
        <fullName evidence="2">Uncharacterized protein</fullName>
    </submittedName>
</protein>
<accession>A0A069PJP1</accession>
<evidence type="ECO:0000313" key="2">
    <source>
        <dbReference type="EMBL" id="KDR40805.1"/>
    </source>
</evidence>
<comment type="caution">
    <text evidence="2">The sequence shown here is derived from an EMBL/GenBank/DDBJ whole genome shotgun (WGS) entry which is preliminary data.</text>
</comment>